<evidence type="ECO:0000256" key="1">
    <source>
        <dbReference type="ARBA" id="ARBA00022723"/>
    </source>
</evidence>
<dbReference type="RefSeq" id="XP_008860930.1">
    <property type="nucleotide sequence ID" value="XM_008862708.1"/>
</dbReference>
<accession>A0A024UT57</accession>
<keyword evidence="2 5" id="KW-0863">Zinc-finger</keyword>
<dbReference type="GeneID" id="20077131"/>
<dbReference type="InterPro" id="IPR002110">
    <property type="entry name" value="Ankyrin_rpt"/>
</dbReference>
<dbReference type="STRING" id="157072.A0A024UT57"/>
<dbReference type="eggNOG" id="KOG0504">
    <property type="taxonomic scope" value="Eukaryota"/>
</dbReference>
<dbReference type="VEuPathDB" id="FungiDB:H310_00081"/>
<dbReference type="PROSITE" id="PS50088">
    <property type="entry name" value="ANK_REPEAT"/>
    <property type="match status" value="2"/>
</dbReference>
<dbReference type="PROSITE" id="PS50865">
    <property type="entry name" value="ZF_MYND_2"/>
    <property type="match status" value="1"/>
</dbReference>
<dbReference type="AlphaFoldDB" id="A0A024UT57"/>
<dbReference type="Gene3D" id="6.10.140.2220">
    <property type="match status" value="1"/>
</dbReference>
<evidence type="ECO:0000256" key="2">
    <source>
        <dbReference type="ARBA" id="ARBA00022771"/>
    </source>
</evidence>
<evidence type="ECO:0000256" key="6">
    <source>
        <dbReference type="SAM" id="MobiDB-lite"/>
    </source>
</evidence>
<evidence type="ECO:0000256" key="4">
    <source>
        <dbReference type="PROSITE-ProRule" id="PRU00023"/>
    </source>
</evidence>
<organism evidence="8">
    <name type="scientific">Aphanomyces invadans</name>
    <dbReference type="NCBI Taxonomy" id="157072"/>
    <lineage>
        <taxon>Eukaryota</taxon>
        <taxon>Sar</taxon>
        <taxon>Stramenopiles</taxon>
        <taxon>Oomycota</taxon>
        <taxon>Saprolegniomycetes</taxon>
        <taxon>Saprolegniales</taxon>
        <taxon>Verrucalvaceae</taxon>
        <taxon>Aphanomyces</taxon>
    </lineage>
</organism>
<dbReference type="Gene3D" id="3.40.50.150">
    <property type="entry name" value="Vaccinia Virus protein VP39"/>
    <property type="match status" value="1"/>
</dbReference>
<sequence length="473" mass="51074">MNGDLGAQLLAAARFGDADDLQKLCANASVETINFMDEHSGNSALHMACANGHIACVHVLLNHGAKHMPNASGNSPLHWAVQNKHLEVVKLLLSHFGDSIDVLARNAFGRGCVTEAFQAENTDIVAALLEHSSASDEKLAAGSGLASGNSKITIEDEDQDDTKDASYKKEPCIIQETVLEFDFGIQPTLRARELALDMDKSAFESTAEEDITGVSVWSASLILSRWVLADAAFFAGKAVCELGAGCGVSGIATYLYTAAGSVVLSDLYQHTVDNLHHNAALNRVEGSKNEVTGCHECGTLQRFTAENPEGKLLLCGRCRVAAYCSRDCQKAAWKDHKGPCKQWQISPPSTTKKTLEVQAIDWAKPNTYGPRGAYDVVMGSDLVYHKAIAPILAQVVDAILAPGGRFLHVASTQRDSLVEFNEAMDARGFKLHAEVVPDAFKVNPLVGTNASRLFDLHFNEMEDAYCMYTFTKA</sequence>
<dbReference type="GO" id="GO:0008270">
    <property type="term" value="F:zinc ion binding"/>
    <property type="evidence" value="ECO:0007669"/>
    <property type="project" value="UniProtKB-KW"/>
</dbReference>
<feature type="repeat" description="ANK" evidence="4">
    <location>
        <begin position="72"/>
        <end position="95"/>
    </location>
</feature>
<feature type="repeat" description="ANK" evidence="4">
    <location>
        <begin position="40"/>
        <end position="65"/>
    </location>
</feature>
<protein>
    <recommendedName>
        <fullName evidence="7">MYND-type domain-containing protein</fullName>
    </recommendedName>
</protein>
<dbReference type="InterPro" id="IPR002893">
    <property type="entry name" value="Znf_MYND"/>
</dbReference>
<feature type="region of interest" description="Disordered" evidence="6">
    <location>
        <begin position="140"/>
        <end position="166"/>
    </location>
</feature>
<keyword evidence="3" id="KW-0862">Zinc</keyword>
<evidence type="ECO:0000259" key="7">
    <source>
        <dbReference type="PROSITE" id="PS50865"/>
    </source>
</evidence>
<dbReference type="PANTHER" id="PTHR14614">
    <property type="entry name" value="HEPATOCELLULAR CARCINOMA-ASSOCIATED ANTIGEN"/>
    <property type="match status" value="1"/>
</dbReference>
<dbReference type="OrthoDB" id="46564at2759"/>
<dbReference type="SUPFAM" id="SSF53335">
    <property type="entry name" value="S-adenosyl-L-methionine-dependent methyltransferases"/>
    <property type="match status" value="1"/>
</dbReference>
<evidence type="ECO:0000256" key="5">
    <source>
        <dbReference type="PROSITE-ProRule" id="PRU00134"/>
    </source>
</evidence>
<dbReference type="SUPFAM" id="SSF144232">
    <property type="entry name" value="HIT/MYND zinc finger-like"/>
    <property type="match status" value="1"/>
</dbReference>
<dbReference type="SMART" id="SM00248">
    <property type="entry name" value="ANK"/>
    <property type="match status" value="3"/>
</dbReference>
<proteinExistence type="predicted"/>
<dbReference type="PROSITE" id="PS50297">
    <property type="entry name" value="ANK_REP_REGION"/>
    <property type="match status" value="2"/>
</dbReference>
<name>A0A024UT57_9STRA</name>
<dbReference type="InterPro" id="IPR029063">
    <property type="entry name" value="SAM-dependent_MTases_sf"/>
</dbReference>
<dbReference type="InterPro" id="IPR019410">
    <property type="entry name" value="Methyltransf_16"/>
</dbReference>
<dbReference type="Gene3D" id="1.25.40.20">
    <property type="entry name" value="Ankyrin repeat-containing domain"/>
    <property type="match status" value="2"/>
</dbReference>
<keyword evidence="4" id="KW-0040">ANK repeat</keyword>
<dbReference type="SUPFAM" id="SSF48403">
    <property type="entry name" value="Ankyrin repeat"/>
    <property type="match status" value="1"/>
</dbReference>
<dbReference type="Pfam" id="PF10294">
    <property type="entry name" value="Methyltransf_16"/>
    <property type="match status" value="1"/>
</dbReference>
<dbReference type="PROSITE" id="PS01360">
    <property type="entry name" value="ZF_MYND_1"/>
    <property type="match status" value="1"/>
</dbReference>
<reference evidence="8" key="1">
    <citation type="submission" date="2013-12" db="EMBL/GenBank/DDBJ databases">
        <title>The Genome Sequence of Aphanomyces invadans NJM9701.</title>
        <authorList>
            <consortium name="The Broad Institute Genomics Platform"/>
            <person name="Russ C."/>
            <person name="Tyler B."/>
            <person name="van West P."/>
            <person name="Dieguez-Uribeondo J."/>
            <person name="Young S.K."/>
            <person name="Zeng Q."/>
            <person name="Gargeya S."/>
            <person name="Fitzgerald M."/>
            <person name="Abouelleil A."/>
            <person name="Alvarado L."/>
            <person name="Chapman S.B."/>
            <person name="Gainer-Dewar J."/>
            <person name="Goldberg J."/>
            <person name="Griggs A."/>
            <person name="Gujja S."/>
            <person name="Hansen M."/>
            <person name="Howarth C."/>
            <person name="Imamovic A."/>
            <person name="Ireland A."/>
            <person name="Larimer J."/>
            <person name="McCowan C."/>
            <person name="Murphy C."/>
            <person name="Pearson M."/>
            <person name="Poon T.W."/>
            <person name="Priest M."/>
            <person name="Roberts A."/>
            <person name="Saif S."/>
            <person name="Shea T."/>
            <person name="Sykes S."/>
            <person name="Wortman J."/>
            <person name="Nusbaum C."/>
            <person name="Birren B."/>
        </authorList>
    </citation>
    <scope>NUCLEOTIDE SEQUENCE [LARGE SCALE GENOMIC DNA]</scope>
    <source>
        <strain evidence="8">NJM9701</strain>
    </source>
</reference>
<dbReference type="InterPro" id="IPR036770">
    <property type="entry name" value="Ankyrin_rpt-contain_sf"/>
</dbReference>
<feature type="domain" description="MYND-type" evidence="7">
    <location>
        <begin position="294"/>
        <end position="340"/>
    </location>
</feature>
<keyword evidence="1" id="KW-0479">Metal-binding</keyword>
<dbReference type="EMBL" id="KI913952">
    <property type="protein sequence ID" value="ETW09519.1"/>
    <property type="molecule type" value="Genomic_DNA"/>
</dbReference>
<dbReference type="Pfam" id="PF01753">
    <property type="entry name" value="zf-MYND"/>
    <property type="match status" value="1"/>
</dbReference>
<gene>
    <name evidence="8" type="ORF">H310_00081</name>
</gene>
<evidence type="ECO:0000313" key="8">
    <source>
        <dbReference type="EMBL" id="ETW09519.1"/>
    </source>
</evidence>
<evidence type="ECO:0000256" key="3">
    <source>
        <dbReference type="ARBA" id="ARBA00022833"/>
    </source>
</evidence>
<dbReference type="Pfam" id="PF12796">
    <property type="entry name" value="Ank_2"/>
    <property type="match status" value="1"/>
</dbReference>
<dbReference type="PANTHER" id="PTHR14614:SF132">
    <property type="entry name" value="PROTEIN-LYSINE METHYLTRANSFERASE C42C1.13"/>
    <property type="match status" value="1"/>
</dbReference>